<protein>
    <submittedName>
        <fullName evidence="6">LLM class flavin-dependent oxidoreductase</fullName>
    </submittedName>
</protein>
<dbReference type="RefSeq" id="WP_230740714.1">
    <property type="nucleotide sequence ID" value="NZ_JAJNDB010000010.1"/>
</dbReference>
<dbReference type="InterPro" id="IPR011251">
    <property type="entry name" value="Luciferase-like_dom"/>
</dbReference>
<evidence type="ECO:0000256" key="3">
    <source>
        <dbReference type="ARBA" id="ARBA00023002"/>
    </source>
</evidence>
<evidence type="ECO:0000256" key="4">
    <source>
        <dbReference type="ARBA" id="ARBA00023033"/>
    </source>
</evidence>
<dbReference type="InterPro" id="IPR050766">
    <property type="entry name" value="Bact_Lucif_Oxidored"/>
</dbReference>
<comment type="caution">
    <text evidence="6">The sequence shown here is derived from an EMBL/GenBank/DDBJ whole genome shotgun (WGS) entry which is preliminary data.</text>
</comment>
<dbReference type="EMBL" id="JAJNDB010000010">
    <property type="protein sequence ID" value="MCD2197977.1"/>
    <property type="molecule type" value="Genomic_DNA"/>
</dbReference>
<keyword evidence="7" id="KW-1185">Reference proteome</keyword>
<evidence type="ECO:0000256" key="2">
    <source>
        <dbReference type="ARBA" id="ARBA00022630"/>
    </source>
</evidence>
<dbReference type="SUPFAM" id="SSF51679">
    <property type="entry name" value="Bacterial luciferase-like"/>
    <property type="match status" value="1"/>
</dbReference>
<accession>A0ABS8PJ68</accession>
<proteinExistence type="inferred from homology"/>
<comment type="similarity">
    <text evidence="1">Belongs to the bacterial luciferase oxidoreductase family.</text>
</comment>
<evidence type="ECO:0000256" key="1">
    <source>
        <dbReference type="ARBA" id="ARBA00010426"/>
    </source>
</evidence>
<dbReference type="Proteomes" id="UP001199469">
    <property type="component" value="Unassembled WGS sequence"/>
</dbReference>
<feature type="domain" description="Luciferase-like" evidence="5">
    <location>
        <begin position="1"/>
        <end position="306"/>
    </location>
</feature>
<keyword evidence="3" id="KW-0560">Oxidoreductase</keyword>
<dbReference type="PANTHER" id="PTHR30137">
    <property type="entry name" value="LUCIFERASE-LIKE MONOOXYGENASE"/>
    <property type="match status" value="1"/>
</dbReference>
<keyword evidence="4" id="KW-0503">Monooxygenase</keyword>
<evidence type="ECO:0000313" key="6">
    <source>
        <dbReference type="EMBL" id="MCD2197977.1"/>
    </source>
</evidence>
<dbReference type="InterPro" id="IPR036661">
    <property type="entry name" value="Luciferase-like_sf"/>
</dbReference>
<organism evidence="6 7">
    <name type="scientific">Actinomycetospora endophytica</name>
    <dbReference type="NCBI Taxonomy" id="2291215"/>
    <lineage>
        <taxon>Bacteria</taxon>
        <taxon>Bacillati</taxon>
        <taxon>Actinomycetota</taxon>
        <taxon>Actinomycetes</taxon>
        <taxon>Pseudonocardiales</taxon>
        <taxon>Pseudonocardiaceae</taxon>
        <taxon>Actinomycetospora</taxon>
    </lineage>
</organism>
<gene>
    <name evidence="6" type="ORF">LQ327_31860</name>
</gene>
<evidence type="ECO:0000313" key="7">
    <source>
        <dbReference type="Proteomes" id="UP001199469"/>
    </source>
</evidence>
<reference evidence="6 7" key="1">
    <citation type="submission" date="2021-11" db="EMBL/GenBank/DDBJ databases">
        <title>Draft genome sequence of Actinomycetospora sp. SF1 isolated from the rhizosphere soil.</title>
        <authorList>
            <person name="Duangmal K."/>
            <person name="Chantavorakit T."/>
        </authorList>
    </citation>
    <scope>NUCLEOTIDE SEQUENCE [LARGE SCALE GENOMIC DNA]</scope>
    <source>
        <strain evidence="6 7">TBRC 5722</strain>
    </source>
</reference>
<dbReference type="PANTHER" id="PTHR30137:SF16">
    <property type="entry name" value="BLL0895 PROTEIN"/>
    <property type="match status" value="1"/>
</dbReference>
<evidence type="ECO:0000259" key="5">
    <source>
        <dbReference type="Pfam" id="PF00296"/>
    </source>
</evidence>
<dbReference type="Pfam" id="PF00296">
    <property type="entry name" value="Bac_luciferase"/>
    <property type="match status" value="1"/>
</dbReference>
<name>A0ABS8PJ68_9PSEU</name>
<dbReference type="Gene3D" id="3.20.20.30">
    <property type="entry name" value="Luciferase-like domain"/>
    <property type="match status" value="1"/>
</dbReference>
<keyword evidence="2" id="KW-0285">Flavoprotein</keyword>
<sequence>MRFGIFLPPHHVPVGQNPTYSLQRDLDLVVRLDEMGFDEAWFGEHHSCGVELIGDPMLFIAHAAQVTKHIKLGTGVLSLPYHNPFLVADRLILLDHLTRGRAMLGVGPGALATDAQMFGLDPADARAALETDVDVLMHLLTSDEPISIDTGRYKLVEARLQMDAYSDPHPEIATAAIVSPSGPRLVGKHGLGMISIGATMSAAGFDALALHWDVVQERATEFGTDPSRDGWRLVGPMHIADTKDQAIKDVEYGINEWFDYLQHTAAAPQLGVQGENTKERIEFVIESGMGVIGTVSDAITQIERLEEQSKGGFGSYLMFAHNWAPWEATLHHYHLFANHVMPIFKKTDRRLLANEAWTRSVRDPLAAKQWDAINAWTAKHQAEREAKQGSAPSAQA</sequence>